<dbReference type="EMBL" id="JAAONZ010000003">
    <property type="protein sequence ID" value="NHO64824.1"/>
    <property type="molecule type" value="Genomic_DNA"/>
</dbReference>
<gene>
    <name evidence="2" type="ORF">G8770_04635</name>
</gene>
<evidence type="ECO:0000313" key="3">
    <source>
        <dbReference type="Proteomes" id="UP000787472"/>
    </source>
</evidence>
<keyword evidence="1" id="KW-0732">Signal</keyword>
<feature type="chain" id="PRO_5039243299" evidence="1">
    <location>
        <begin position="28"/>
        <end position="194"/>
    </location>
</feature>
<comment type="caution">
    <text evidence="2">The sequence shown here is derived from an EMBL/GenBank/DDBJ whole genome shotgun (WGS) entry which is preliminary data.</text>
</comment>
<name>A0A9E5MJB1_9GAMM</name>
<reference evidence="2" key="1">
    <citation type="submission" date="2020-03" db="EMBL/GenBank/DDBJ databases">
        <authorList>
            <person name="Guo F."/>
        </authorList>
    </citation>
    <scope>NUCLEOTIDE SEQUENCE</scope>
    <source>
        <strain evidence="2">JCM 30134</strain>
    </source>
</reference>
<proteinExistence type="predicted"/>
<evidence type="ECO:0000256" key="1">
    <source>
        <dbReference type="SAM" id="SignalP"/>
    </source>
</evidence>
<feature type="signal peptide" evidence="1">
    <location>
        <begin position="1"/>
        <end position="27"/>
    </location>
</feature>
<dbReference type="RefSeq" id="WP_167182425.1">
    <property type="nucleotide sequence ID" value="NZ_JAAONZ010000003.1"/>
</dbReference>
<accession>A0A9E5MJB1</accession>
<sequence>MINCIKKINTTMLLALVGLLGSQSASAASEGTMGVTITIPEIIILHYYSDVALDLGSIGVKDSVDEGATSISSSGALNGTDSIATADVAILADGGTDYDTTVTVKMQNAWAVRGLTSTGKILVTPTFGAASANGNNGGTLTASSLTNPTGAVDAAGPGLAGLKYGDLEFVLDLADLQYSGEYTGLQIVLTAAAN</sequence>
<evidence type="ECO:0000313" key="2">
    <source>
        <dbReference type="EMBL" id="NHO64824.1"/>
    </source>
</evidence>
<protein>
    <submittedName>
        <fullName evidence="2">Uncharacterized protein</fullName>
    </submittedName>
</protein>
<organism evidence="2 3">
    <name type="scientific">Pseudomaricurvus hydrocarbonicus</name>
    <dbReference type="NCBI Taxonomy" id="1470433"/>
    <lineage>
        <taxon>Bacteria</taxon>
        <taxon>Pseudomonadati</taxon>
        <taxon>Pseudomonadota</taxon>
        <taxon>Gammaproteobacteria</taxon>
        <taxon>Cellvibrionales</taxon>
        <taxon>Cellvibrionaceae</taxon>
        <taxon>Pseudomaricurvus</taxon>
    </lineage>
</organism>
<dbReference type="AlphaFoldDB" id="A0A9E5MJB1"/>
<keyword evidence="3" id="KW-1185">Reference proteome</keyword>
<dbReference type="Proteomes" id="UP000787472">
    <property type="component" value="Unassembled WGS sequence"/>
</dbReference>